<evidence type="ECO:0000313" key="2">
    <source>
        <dbReference type="Proteomes" id="UP000093000"/>
    </source>
</evidence>
<dbReference type="Proteomes" id="UP000093000">
    <property type="component" value="Unassembled WGS sequence"/>
</dbReference>
<sequence>MGSNQAATEIATVARNKSDLYSICKFYSNVKDEATNKCLSLFLQADTSFFLYRNKFCQIQEQKVVYHCLDLRELGDMS</sequence>
<dbReference type="AlphaFoldDB" id="A0A1C7N4S8"/>
<evidence type="ECO:0000313" key="1">
    <source>
        <dbReference type="EMBL" id="OBZ84122.1"/>
    </source>
</evidence>
<dbReference type="EMBL" id="LUGH01000553">
    <property type="protein sequence ID" value="OBZ84122.1"/>
    <property type="molecule type" value="Genomic_DNA"/>
</dbReference>
<keyword evidence="2" id="KW-1185">Reference proteome</keyword>
<gene>
    <name evidence="1" type="ORF">A0J61_07828</name>
</gene>
<accession>A0A1C7N4S8</accession>
<protein>
    <submittedName>
        <fullName evidence="1">Uncharacterized protein</fullName>
    </submittedName>
</protein>
<dbReference type="InParanoid" id="A0A1C7N4S8"/>
<reference evidence="1 2" key="1">
    <citation type="submission" date="2016-03" db="EMBL/GenBank/DDBJ databases">
        <title>Choanephora cucurbitarum.</title>
        <authorList>
            <person name="Min B."/>
            <person name="Park H."/>
            <person name="Park J.-H."/>
            <person name="Shin H.-D."/>
            <person name="Choi I.-G."/>
        </authorList>
    </citation>
    <scope>NUCLEOTIDE SEQUENCE [LARGE SCALE GENOMIC DNA]</scope>
    <source>
        <strain evidence="1 2">KUS-F28377</strain>
    </source>
</reference>
<organism evidence="1 2">
    <name type="scientific">Choanephora cucurbitarum</name>
    <dbReference type="NCBI Taxonomy" id="101091"/>
    <lineage>
        <taxon>Eukaryota</taxon>
        <taxon>Fungi</taxon>
        <taxon>Fungi incertae sedis</taxon>
        <taxon>Mucoromycota</taxon>
        <taxon>Mucoromycotina</taxon>
        <taxon>Mucoromycetes</taxon>
        <taxon>Mucorales</taxon>
        <taxon>Mucorineae</taxon>
        <taxon>Choanephoraceae</taxon>
        <taxon>Choanephoroideae</taxon>
        <taxon>Choanephora</taxon>
    </lineage>
</organism>
<name>A0A1C7N4S8_9FUNG</name>
<proteinExistence type="predicted"/>
<comment type="caution">
    <text evidence="1">The sequence shown here is derived from an EMBL/GenBank/DDBJ whole genome shotgun (WGS) entry which is preliminary data.</text>
</comment>